<keyword evidence="7 11" id="KW-0863">Zinc-finger</keyword>
<protein>
    <submittedName>
        <fullName evidence="16">Cytoplasmic polyadenylation element-binding protein 1-A</fullName>
    </submittedName>
</protein>
<evidence type="ECO:0000256" key="9">
    <source>
        <dbReference type="ARBA" id="ARBA00022845"/>
    </source>
</evidence>
<feature type="compositionally biased region" description="Polar residues" evidence="13">
    <location>
        <begin position="1267"/>
        <end position="1279"/>
    </location>
</feature>
<feature type="region of interest" description="Disordered" evidence="13">
    <location>
        <begin position="788"/>
        <end position="823"/>
    </location>
</feature>
<feature type="domain" description="RING-type" evidence="14">
    <location>
        <begin position="1872"/>
        <end position="1913"/>
    </location>
</feature>
<feature type="region of interest" description="Disordered" evidence="13">
    <location>
        <begin position="1690"/>
        <end position="1725"/>
    </location>
</feature>
<feature type="compositionally biased region" description="Polar residues" evidence="13">
    <location>
        <begin position="729"/>
        <end position="762"/>
    </location>
</feature>
<accession>A0A0A1XEK0</accession>
<dbReference type="Gene3D" id="3.30.70.330">
    <property type="match status" value="2"/>
</dbReference>
<dbReference type="InterPro" id="IPR013083">
    <property type="entry name" value="Znf_RING/FYVE/PHD"/>
</dbReference>
<organism evidence="16">
    <name type="scientific">Zeugodacus cucurbitae</name>
    <name type="common">Melon fruit fly</name>
    <name type="synonym">Bactrocera cucurbitae</name>
    <dbReference type="NCBI Taxonomy" id="28588"/>
    <lineage>
        <taxon>Eukaryota</taxon>
        <taxon>Metazoa</taxon>
        <taxon>Ecdysozoa</taxon>
        <taxon>Arthropoda</taxon>
        <taxon>Hexapoda</taxon>
        <taxon>Insecta</taxon>
        <taxon>Pterygota</taxon>
        <taxon>Neoptera</taxon>
        <taxon>Endopterygota</taxon>
        <taxon>Diptera</taxon>
        <taxon>Brachycera</taxon>
        <taxon>Muscomorpha</taxon>
        <taxon>Tephritoidea</taxon>
        <taxon>Tephritidae</taxon>
        <taxon>Zeugodacus</taxon>
        <taxon>Zeugodacus</taxon>
    </lineage>
</organism>
<dbReference type="InterPro" id="IPR035979">
    <property type="entry name" value="RBD_domain_sf"/>
</dbReference>
<evidence type="ECO:0000313" key="16">
    <source>
        <dbReference type="EMBL" id="JAD09380.1"/>
    </source>
</evidence>
<dbReference type="Pfam" id="PF13639">
    <property type="entry name" value="zf-RING_2"/>
    <property type="match status" value="1"/>
</dbReference>
<evidence type="ECO:0000256" key="12">
    <source>
        <dbReference type="PROSITE-ProRule" id="PRU00176"/>
    </source>
</evidence>
<evidence type="ECO:0000256" key="10">
    <source>
        <dbReference type="ARBA" id="ARBA00022884"/>
    </source>
</evidence>
<keyword evidence="8" id="KW-0862">Zinc</keyword>
<dbReference type="InterPro" id="IPR034819">
    <property type="entry name" value="CPEB"/>
</dbReference>
<dbReference type="GO" id="GO:2000766">
    <property type="term" value="P:negative regulation of cytoplasmic translation"/>
    <property type="evidence" value="ECO:0007669"/>
    <property type="project" value="TreeGrafter"/>
</dbReference>
<dbReference type="InterPro" id="IPR032296">
    <property type="entry name" value="CEBP_ZZ"/>
</dbReference>
<feature type="region of interest" description="Disordered" evidence="13">
    <location>
        <begin position="1634"/>
        <end position="1670"/>
    </location>
</feature>
<dbReference type="PANTHER" id="PTHR12566">
    <property type="entry name" value="CYTOPLASMIC POLYADENYLATION ELEMENT BINDING PROTEIN CPEB"/>
    <property type="match status" value="1"/>
</dbReference>
<evidence type="ECO:0000256" key="13">
    <source>
        <dbReference type="SAM" id="MobiDB-lite"/>
    </source>
</evidence>
<dbReference type="PROSITE" id="PS50089">
    <property type="entry name" value="ZF_RING_2"/>
    <property type="match status" value="1"/>
</dbReference>
<dbReference type="GO" id="GO:0008270">
    <property type="term" value="F:zinc ion binding"/>
    <property type="evidence" value="ECO:0007669"/>
    <property type="project" value="UniProtKB-KW"/>
</dbReference>
<dbReference type="GO" id="GO:0008135">
    <property type="term" value="F:translation factor activity, RNA binding"/>
    <property type="evidence" value="ECO:0007669"/>
    <property type="project" value="TreeGrafter"/>
</dbReference>
<dbReference type="Gene3D" id="4.10.640.40">
    <property type="entry name" value="Cytoplasmic polyadenylation element-binding protein, ZZ domain"/>
    <property type="match status" value="1"/>
</dbReference>
<keyword evidence="10 12" id="KW-0694">RNA-binding</keyword>
<dbReference type="GO" id="GO:0043022">
    <property type="term" value="F:ribosome binding"/>
    <property type="evidence" value="ECO:0007669"/>
    <property type="project" value="TreeGrafter"/>
</dbReference>
<dbReference type="InterPro" id="IPR034977">
    <property type="entry name" value="CPEB1_RRM1"/>
</dbReference>
<proteinExistence type="inferred from homology"/>
<dbReference type="GO" id="GO:0043005">
    <property type="term" value="C:neuron projection"/>
    <property type="evidence" value="ECO:0007669"/>
    <property type="project" value="TreeGrafter"/>
</dbReference>
<feature type="compositionally biased region" description="Polar residues" evidence="13">
    <location>
        <begin position="1068"/>
        <end position="1079"/>
    </location>
</feature>
<evidence type="ECO:0000256" key="6">
    <source>
        <dbReference type="ARBA" id="ARBA00022737"/>
    </source>
</evidence>
<feature type="non-terminal residue" evidence="16">
    <location>
        <position position="1"/>
    </location>
</feature>
<feature type="compositionally biased region" description="Low complexity" evidence="13">
    <location>
        <begin position="802"/>
        <end position="823"/>
    </location>
</feature>
<comment type="similarity">
    <text evidence="2">Belongs to the RRM CPEB family.</text>
</comment>
<evidence type="ECO:0000256" key="1">
    <source>
        <dbReference type="ARBA" id="ARBA00004496"/>
    </source>
</evidence>
<comment type="subcellular location">
    <subcellularLocation>
        <location evidence="1">Cytoplasm</location>
    </subcellularLocation>
</comment>
<keyword evidence="3" id="KW-0963">Cytoplasm</keyword>
<dbReference type="Gene3D" id="3.30.40.10">
    <property type="entry name" value="Zinc/RING finger domain, C3HC4 (zinc finger)"/>
    <property type="match status" value="1"/>
</dbReference>
<feature type="region of interest" description="Disordered" evidence="13">
    <location>
        <begin position="878"/>
        <end position="929"/>
    </location>
</feature>
<evidence type="ECO:0000256" key="8">
    <source>
        <dbReference type="ARBA" id="ARBA00022833"/>
    </source>
</evidence>
<dbReference type="PROSITE" id="PS50102">
    <property type="entry name" value="RRM"/>
    <property type="match status" value="1"/>
</dbReference>
<feature type="region of interest" description="Disordered" evidence="13">
    <location>
        <begin position="390"/>
        <end position="442"/>
    </location>
</feature>
<evidence type="ECO:0000256" key="3">
    <source>
        <dbReference type="ARBA" id="ARBA00022490"/>
    </source>
</evidence>
<feature type="compositionally biased region" description="Basic and acidic residues" evidence="13">
    <location>
        <begin position="961"/>
        <end position="978"/>
    </location>
</feature>
<feature type="compositionally biased region" description="Acidic residues" evidence="13">
    <location>
        <begin position="887"/>
        <end position="898"/>
    </location>
</feature>
<sequence>QQQQQQQTSTTSLGNLGNANNGMSGFTTNLFDEQQLQNFDALTAVDLELSKLQNMQAFNTLKLLQAQSQQVPLLNHLLQGYSNGMNQFKGLPQPQAQPQSAAAADAHLDRVAKFYRSSAALYDATCTWSGQLPPRSHRMLNYSPKVFLGGIPWDISEQSLIQIFKPFGQIRVEWPGKEQQAAQPKGYVYIIFESDKQVKALLSACVLQVDDSQSGGIYYFKISSRRIKAKDVEVIPWIIADSNFVKSTSQKLDPTKTVFVGALHGKLTAEGLAKIMDDLFDGVLYAGIDTDKYKYPIGSGRVTFNNNRSYMKAVSAAFIEIRTSKFTKKVQVDPYLEDSLCSICGVQHGPYFCRELSCFRYFCRACWQWQHSADGVKNHKPLTRNSKSQMLVGIGPSSSTASLSSLSSTPQPQQQQQHQIHHHHNNHHQTAHSATSTVQMDGDPPTERCAYDACLIRRDPYLVCNKCLTETCHCSQSTSSGLNHSSYDTVHGADHMPTPHHEQQQQETLLTDNVISNELANVEHMDISGLTEGANVNVATSSNAIMQLQDTEEANAVGAVNDEHDYAIGSYWTPSDTSSDGAVLSLPHVTATADTPKTDIKCKHMLANSTQQSGENTTRGTAVNNVPFGSENQSHLTHNNTVRTPHYAAVSTITSSVMATESSTVADGSTSVDSLDDEMMVASTTTASNVNGDEVAEGDRELTNDISRNGLTMLASATAIDRDNDEHLQSPSESSEALANTNESFHTSPISLNNSDEVTSASDSERAHFADTCTTNTTTTTYAIKKQGKPSNVVGSTGGNASGNNNAGGVDGRSSVGSSISNRGSVANIDDLTDMDALPSFSGASNNNCATPTSCNDEAHSSTSFRSLGSSAFALFSNDHSRPANQTDDDGGDDDDEIIWNLHKPRIHSNTSTPGGAQQVRPNPHEFLRWRERERQRIKEREQQQFRRGEVTSDIAWLRDSSEDGRDRREIYSHERASSSRQADATSRAAKIPRISSSLGRSNDDNASVSGISEENNADNGSDSTDMRTARRKIWRMLNVHESSEVDEVPQPPSTQHVAENTRPLTPPISTGPSDSGSALEQRSYVITYAGHSVGHSTESSVVLLEDSDMEEHPHIYSNGYSVESASDTGEVSAAVSLPAVVMATSSPTVIQPYTDDEQPTYSGAIAISSIEASTSASGAIKNSSVATVSINPASMDIASRSGRNNDGAAVLTAPDLQLDWLSDSTGDDDDVVFVHSTREPILSIDLTTDEDAPAPVQNVSGDDGTATESNEATIEGMDSTQSNYFRLGTQFRDVAAGGPLLHPYAVVPPGYQQWDAGGQNNQPQQSSNIETDDPAAHPQHHHDCMRHAVYQPQQAHQPPHQRFSSLLRNRHYKYIPRPAPNPFYEPQQAHQTQHQRPMMHDIHGLCPEMRRLRRSPQLNLPTAAATMGRSALPVLRSGAAATAPSSDGAIISIPTIEEVSLQDLFGGRVPGAHAPMHQHQSRNEGNNLLYTMRSAGPLRYPRGIPAVSLSDNVDAADSSNVAVGSSGSYANAPVGDNSNNNNNNSSPPIPQIAPFYLHCRRGDDEISPMQRTIHSQQEPTLIPSCSFGRSRTTLAGAAAAAAVAARAYSHTDISAGNIQGISPTAPNYISPAVVSVAPPPGPPSETASTLTASGHTSNGGGGSSGGSDERVRAMAPYHEFAARAPLPTLMGRLQPSGSGIGGPAGSASHHSGAHHGGAAPPYPVHQNLWYRQQHIQEIHRRHMTPTPIDLSSNPLNLTNSFRWRSQLPNTCSCVHASNGPVSSLDPAYYPYEAQQRRRSAVHHHMFHHYSPVHLEIGLSTPLSHIGPHILIGSAIRPNRGATLEIIERNTLPHKYKRVRRPSESDEDAEKCAICLSLFEIENDVRRLPCMHLFHTDCVDQWLVTNKHCPICRVDIETHLTKDAPTTSAL</sequence>
<dbReference type="CDD" id="cd16474">
    <property type="entry name" value="RING-H2_RNF111-like"/>
    <property type="match status" value="1"/>
</dbReference>
<dbReference type="FunFam" id="3.30.70.330:FF:000086">
    <property type="entry name" value="Putative Cytoplasmic polyadenylation element-binding protein 1"/>
    <property type="match status" value="1"/>
</dbReference>
<keyword evidence="5" id="KW-0479">Metal-binding</keyword>
<feature type="region of interest" description="Disordered" evidence="13">
    <location>
        <begin position="961"/>
        <end position="1027"/>
    </location>
</feature>
<dbReference type="SUPFAM" id="SSF54928">
    <property type="entry name" value="RNA-binding domain, RBD"/>
    <property type="match status" value="1"/>
</dbReference>
<dbReference type="SMART" id="SM00184">
    <property type="entry name" value="RING"/>
    <property type="match status" value="2"/>
</dbReference>
<dbReference type="SMART" id="SM00360">
    <property type="entry name" value="RRM"/>
    <property type="match status" value="2"/>
</dbReference>
<evidence type="ECO:0000256" key="11">
    <source>
        <dbReference type="PROSITE-ProRule" id="PRU00175"/>
    </source>
</evidence>
<evidence type="ECO:0000256" key="7">
    <source>
        <dbReference type="ARBA" id="ARBA00022771"/>
    </source>
</evidence>
<evidence type="ECO:0000256" key="2">
    <source>
        <dbReference type="ARBA" id="ARBA00010347"/>
    </source>
</evidence>
<dbReference type="GO" id="GO:0000900">
    <property type="term" value="F:mRNA regulatory element binding translation repressor activity"/>
    <property type="evidence" value="ECO:0007669"/>
    <property type="project" value="TreeGrafter"/>
</dbReference>
<dbReference type="FunFam" id="3.30.70.330:FF:000054">
    <property type="entry name" value="Cytoplasmic polyadenylation element-binding protein 1"/>
    <property type="match status" value="1"/>
</dbReference>
<dbReference type="PANTHER" id="PTHR12566:SF9">
    <property type="entry name" value="CYTOPLASMIC POLYADENYLATION ELEMENT-BINDING PROTEIN 1"/>
    <property type="match status" value="1"/>
</dbReference>
<dbReference type="CDD" id="cd12725">
    <property type="entry name" value="RRM2_CPEB1"/>
    <property type="match status" value="1"/>
</dbReference>
<reference evidence="16" key="2">
    <citation type="journal article" date="2015" name="Gigascience">
        <title>Reconstructing a comprehensive transcriptome assembly of a white-pupal translocated strain of the pest fruit fly Bactrocera cucurbitae.</title>
        <authorList>
            <person name="Sim S.B."/>
            <person name="Calla B."/>
            <person name="Hall B."/>
            <person name="DeRego T."/>
            <person name="Geib S.M."/>
        </authorList>
    </citation>
    <scope>NUCLEOTIDE SEQUENCE</scope>
</reference>
<dbReference type="GO" id="GO:0006397">
    <property type="term" value="P:mRNA processing"/>
    <property type="evidence" value="ECO:0007669"/>
    <property type="project" value="UniProtKB-KW"/>
</dbReference>
<dbReference type="Pfam" id="PF16366">
    <property type="entry name" value="CEBP_ZZ"/>
    <property type="match status" value="1"/>
</dbReference>
<feature type="domain" description="RRM" evidence="15">
    <location>
        <begin position="144"/>
        <end position="234"/>
    </location>
</feature>
<evidence type="ECO:0000256" key="5">
    <source>
        <dbReference type="ARBA" id="ARBA00022723"/>
    </source>
</evidence>
<feature type="region of interest" description="Disordered" evidence="13">
    <location>
        <begin position="1042"/>
        <end position="1079"/>
    </location>
</feature>
<dbReference type="FunFam" id="4.10.640.40:FF:000002">
    <property type="entry name" value="Putative Cytoplasmic polyadenylation element-binding protein 1"/>
    <property type="match status" value="1"/>
</dbReference>
<dbReference type="GO" id="GO:0003730">
    <property type="term" value="F:mRNA 3'-UTR binding"/>
    <property type="evidence" value="ECO:0007669"/>
    <property type="project" value="InterPro"/>
</dbReference>
<feature type="region of interest" description="Disordered" evidence="13">
    <location>
        <begin position="724"/>
        <end position="766"/>
    </location>
</feature>
<evidence type="ECO:0000259" key="14">
    <source>
        <dbReference type="PROSITE" id="PS50089"/>
    </source>
</evidence>
<dbReference type="InterPro" id="IPR000504">
    <property type="entry name" value="RRM_dom"/>
</dbReference>
<dbReference type="GO" id="GO:0005737">
    <property type="term" value="C:cytoplasm"/>
    <property type="evidence" value="ECO:0007669"/>
    <property type="project" value="UniProtKB-SubCell"/>
</dbReference>
<dbReference type="EMBL" id="GBXI01004912">
    <property type="protein sequence ID" value="JAD09380.1"/>
    <property type="molecule type" value="Transcribed_RNA"/>
</dbReference>
<dbReference type="InterPro" id="IPR038446">
    <property type="entry name" value="CEBP_ZZ_sf"/>
</dbReference>
<feature type="compositionally biased region" description="Low complexity" evidence="13">
    <location>
        <begin position="1320"/>
        <end position="1329"/>
    </location>
</feature>
<feature type="compositionally biased region" description="Basic residues" evidence="13">
    <location>
        <begin position="419"/>
        <end position="430"/>
    </location>
</feature>
<evidence type="ECO:0000256" key="4">
    <source>
        <dbReference type="ARBA" id="ARBA00022664"/>
    </source>
</evidence>
<reference evidence="16" key="1">
    <citation type="submission" date="2014-11" db="EMBL/GenBank/DDBJ databases">
        <authorList>
            <person name="Geib S."/>
        </authorList>
    </citation>
    <scope>NUCLEOTIDE SEQUENCE</scope>
</reference>
<name>A0A0A1XEK0_ZEUCU</name>
<dbReference type="InterPro" id="IPR001841">
    <property type="entry name" value="Znf_RING"/>
</dbReference>
<feature type="compositionally biased region" description="Low complexity" evidence="13">
    <location>
        <begin position="396"/>
        <end position="418"/>
    </location>
</feature>
<dbReference type="CDD" id="cd12723">
    <property type="entry name" value="RRM1_CPEB1"/>
    <property type="match status" value="1"/>
</dbReference>
<feature type="region of interest" description="Disordered" evidence="13">
    <location>
        <begin position="1312"/>
        <end position="1342"/>
    </location>
</feature>
<feature type="compositionally biased region" description="Polar residues" evidence="13">
    <location>
        <begin position="995"/>
        <end position="1024"/>
    </location>
</feature>
<keyword evidence="6" id="KW-0677">Repeat</keyword>
<dbReference type="Pfam" id="PF16367">
    <property type="entry name" value="RRM_7"/>
    <property type="match status" value="1"/>
</dbReference>
<keyword evidence="9" id="KW-0810">Translation regulation</keyword>
<gene>
    <name evidence="16" type="primary">cpeb1-a_1</name>
    <name evidence="16" type="ORF">g.36224</name>
</gene>
<keyword evidence="4" id="KW-0507">mRNA processing</keyword>
<dbReference type="CDD" id="cd19757">
    <property type="entry name" value="Bbox1"/>
    <property type="match status" value="1"/>
</dbReference>
<dbReference type="SUPFAM" id="SSF57850">
    <property type="entry name" value="RING/U-box"/>
    <property type="match status" value="1"/>
</dbReference>
<evidence type="ECO:0000259" key="15">
    <source>
        <dbReference type="PROSITE" id="PS50102"/>
    </source>
</evidence>
<feature type="region of interest" description="Disordered" evidence="13">
    <location>
        <begin position="1252"/>
        <end position="1279"/>
    </location>
</feature>
<dbReference type="GO" id="GO:0045202">
    <property type="term" value="C:synapse"/>
    <property type="evidence" value="ECO:0007669"/>
    <property type="project" value="TreeGrafter"/>
</dbReference>
<dbReference type="GO" id="GO:0005634">
    <property type="term" value="C:nucleus"/>
    <property type="evidence" value="ECO:0007669"/>
    <property type="project" value="TreeGrafter"/>
</dbReference>
<dbReference type="FunFam" id="3.30.40.10:FF:000479">
    <property type="entry name" value="E3 ubiquitin-protein ligase Arkadia"/>
    <property type="match status" value="1"/>
</dbReference>
<dbReference type="InterPro" id="IPR012677">
    <property type="entry name" value="Nucleotide-bd_a/b_plait_sf"/>
</dbReference>